<accession>A0AC34FMF7</accession>
<reference evidence="2" key="1">
    <citation type="submission" date="2022-11" db="UniProtKB">
        <authorList>
            <consortium name="WormBaseParasite"/>
        </authorList>
    </citation>
    <scope>IDENTIFICATION</scope>
</reference>
<protein>
    <submittedName>
        <fullName evidence="2">BTB domain-containing protein</fullName>
    </submittedName>
</protein>
<name>A0AC34FMF7_9BILA</name>
<evidence type="ECO:0000313" key="2">
    <source>
        <dbReference type="WBParaSite" id="ES5_v2.g18501.t1"/>
    </source>
</evidence>
<dbReference type="Proteomes" id="UP000887579">
    <property type="component" value="Unplaced"/>
</dbReference>
<proteinExistence type="predicted"/>
<evidence type="ECO:0000313" key="1">
    <source>
        <dbReference type="Proteomes" id="UP000887579"/>
    </source>
</evidence>
<sequence length="294" mass="33983">MPNLFCNILNICNLLRNAFEKAPPPHPAPEEENVNNVVHVMLKYPIAHEWTVSENRLKALKNSTENEYLQSDEFIAIHSSGVKYFLRLYPNGHNDERQGETIIFLCLKLKNEKKVEAEYTFSIESANWSHKIDYTFNKDEMRGNSCCDVDELFDPNKKFIVDGKFTLKVEGIFKVEKNESKPITIKSFGDVWKIGFEDLTIIAADKKELKVHKCVLAAQSPVFYAMFNSGMKETIENKVEIIDFSFETIQKAVQICYHQNFDVDISLDETALILHFVDKYDMAIVQITCFLFKI</sequence>
<organism evidence="1 2">
    <name type="scientific">Panagrolaimus sp. ES5</name>
    <dbReference type="NCBI Taxonomy" id="591445"/>
    <lineage>
        <taxon>Eukaryota</taxon>
        <taxon>Metazoa</taxon>
        <taxon>Ecdysozoa</taxon>
        <taxon>Nematoda</taxon>
        <taxon>Chromadorea</taxon>
        <taxon>Rhabditida</taxon>
        <taxon>Tylenchina</taxon>
        <taxon>Panagrolaimomorpha</taxon>
        <taxon>Panagrolaimoidea</taxon>
        <taxon>Panagrolaimidae</taxon>
        <taxon>Panagrolaimus</taxon>
    </lineage>
</organism>
<dbReference type="WBParaSite" id="ES5_v2.g18501.t1">
    <property type="protein sequence ID" value="ES5_v2.g18501.t1"/>
    <property type="gene ID" value="ES5_v2.g18501"/>
</dbReference>